<dbReference type="Pfam" id="PF19063">
    <property type="entry name" value="DUF5759"/>
    <property type="match status" value="1"/>
</dbReference>
<dbReference type="EMBL" id="MN740323">
    <property type="protein sequence ID" value="QHU00091.1"/>
    <property type="molecule type" value="Genomic_DNA"/>
</dbReference>
<accession>A0A6C0J5P2</accession>
<reference evidence="1" key="1">
    <citation type="journal article" date="2020" name="Nature">
        <title>Giant virus diversity and host interactions through global metagenomics.</title>
        <authorList>
            <person name="Schulz F."/>
            <person name="Roux S."/>
            <person name="Paez-Espino D."/>
            <person name="Jungbluth S."/>
            <person name="Walsh D.A."/>
            <person name="Denef V.J."/>
            <person name="McMahon K.D."/>
            <person name="Konstantinidis K.T."/>
            <person name="Eloe-Fadrosh E.A."/>
            <person name="Kyrpides N.C."/>
            <person name="Woyke T."/>
        </authorList>
    </citation>
    <scope>NUCLEOTIDE SEQUENCE</scope>
    <source>
        <strain evidence="1">GVMAG-M-3300025860-12</strain>
    </source>
</reference>
<dbReference type="InterPro" id="IPR043977">
    <property type="entry name" value="DUF5759"/>
</dbReference>
<evidence type="ECO:0000313" key="1">
    <source>
        <dbReference type="EMBL" id="QHU00091.1"/>
    </source>
</evidence>
<dbReference type="AlphaFoldDB" id="A0A6C0J5P2"/>
<sequence length="93" mass="11126">MVKAFELVKEQKERDKLKKKIYKKIYINVEKKIVQSSGVNLYKCWFQIPEFLINYPLYNVNDCNQYIISKLKNNGFQTELLAKNIIFISWSSL</sequence>
<proteinExistence type="predicted"/>
<organism evidence="1">
    <name type="scientific">viral metagenome</name>
    <dbReference type="NCBI Taxonomy" id="1070528"/>
    <lineage>
        <taxon>unclassified sequences</taxon>
        <taxon>metagenomes</taxon>
        <taxon>organismal metagenomes</taxon>
    </lineage>
</organism>
<name>A0A6C0J5P2_9ZZZZ</name>
<protein>
    <submittedName>
        <fullName evidence="1">Uncharacterized protein</fullName>
    </submittedName>
</protein>